<evidence type="ECO:0000313" key="2">
    <source>
        <dbReference type="EMBL" id="GFD18923.1"/>
    </source>
</evidence>
<proteinExistence type="predicted"/>
<gene>
    <name evidence="2" type="ORF">Tci_890892</name>
</gene>
<evidence type="ECO:0000256" key="1">
    <source>
        <dbReference type="SAM" id="MobiDB-lite"/>
    </source>
</evidence>
<protein>
    <submittedName>
        <fullName evidence="2">Uncharacterized protein</fullName>
    </submittedName>
</protein>
<accession>A0A699UAB4</accession>
<dbReference type="EMBL" id="BKCJ011310747">
    <property type="protein sequence ID" value="GFD18923.1"/>
    <property type="molecule type" value="Genomic_DNA"/>
</dbReference>
<reference evidence="2" key="1">
    <citation type="journal article" date="2019" name="Sci. Rep.">
        <title>Draft genome of Tanacetum cinerariifolium, the natural source of mosquito coil.</title>
        <authorList>
            <person name="Yamashiro T."/>
            <person name="Shiraishi A."/>
            <person name="Satake H."/>
            <person name="Nakayama K."/>
        </authorList>
    </citation>
    <scope>NUCLEOTIDE SEQUENCE</scope>
</reference>
<feature type="region of interest" description="Disordered" evidence="1">
    <location>
        <begin position="52"/>
        <end position="71"/>
    </location>
</feature>
<comment type="caution">
    <text evidence="2">The sequence shown here is derived from an EMBL/GenBank/DDBJ whole genome shotgun (WGS) entry which is preliminary data.</text>
</comment>
<sequence length="71" mass="8089">PELEHKVEPRSNRKEQDLGNVIIIVIFQDNGTSQSKQKLCFRQEPLEYTVHDNDASESLQPSWGKMCTSGT</sequence>
<dbReference type="AlphaFoldDB" id="A0A699UAB4"/>
<organism evidence="2">
    <name type="scientific">Tanacetum cinerariifolium</name>
    <name type="common">Dalmatian daisy</name>
    <name type="synonym">Chrysanthemum cinerariifolium</name>
    <dbReference type="NCBI Taxonomy" id="118510"/>
    <lineage>
        <taxon>Eukaryota</taxon>
        <taxon>Viridiplantae</taxon>
        <taxon>Streptophyta</taxon>
        <taxon>Embryophyta</taxon>
        <taxon>Tracheophyta</taxon>
        <taxon>Spermatophyta</taxon>
        <taxon>Magnoliopsida</taxon>
        <taxon>eudicotyledons</taxon>
        <taxon>Gunneridae</taxon>
        <taxon>Pentapetalae</taxon>
        <taxon>asterids</taxon>
        <taxon>campanulids</taxon>
        <taxon>Asterales</taxon>
        <taxon>Asteraceae</taxon>
        <taxon>Asteroideae</taxon>
        <taxon>Anthemideae</taxon>
        <taxon>Anthemidinae</taxon>
        <taxon>Tanacetum</taxon>
    </lineage>
</organism>
<feature type="non-terminal residue" evidence="2">
    <location>
        <position position="1"/>
    </location>
</feature>
<name>A0A699UAB4_TANCI</name>